<proteinExistence type="predicted"/>
<sequence>MIAFSTAPALFSPVP</sequence>
<gene>
    <name evidence="1" type="ORF">BGTH12_LOCUS5987</name>
</gene>
<comment type="caution">
    <text evidence="1">The sequence shown here is derived from an EMBL/GenBank/DDBJ whole genome shotgun (WGS) entry which is preliminary data.</text>
</comment>
<protein>
    <submittedName>
        <fullName evidence="1">BgTH12-00137</fullName>
    </submittedName>
</protein>
<evidence type="ECO:0000313" key="2">
    <source>
        <dbReference type="Proteomes" id="UP000683417"/>
    </source>
</evidence>
<dbReference type="Proteomes" id="UP000683417">
    <property type="component" value="Unassembled WGS sequence"/>
</dbReference>
<accession>A0A9W4DMQ3</accession>
<dbReference type="EMBL" id="CAJHIT010000009">
    <property type="protein sequence ID" value="CAD6504629.1"/>
    <property type="molecule type" value="Genomic_DNA"/>
</dbReference>
<evidence type="ECO:0000313" key="1">
    <source>
        <dbReference type="EMBL" id="CAD6504629.1"/>
    </source>
</evidence>
<organism evidence="1 2">
    <name type="scientific">Blumeria graminis f. sp. triticale</name>
    <dbReference type="NCBI Taxonomy" id="1689686"/>
    <lineage>
        <taxon>Eukaryota</taxon>
        <taxon>Fungi</taxon>
        <taxon>Dikarya</taxon>
        <taxon>Ascomycota</taxon>
        <taxon>Pezizomycotina</taxon>
        <taxon>Leotiomycetes</taxon>
        <taxon>Erysiphales</taxon>
        <taxon>Erysiphaceae</taxon>
        <taxon>Blumeria</taxon>
    </lineage>
</organism>
<name>A0A9W4DMQ3_BLUGR</name>
<reference evidence="1" key="1">
    <citation type="submission" date="2020-10" db="EMBL/GenBank/DDBJ databases">
        <authorList>
            <person name="Muller C M."/>
        </authorList>
    </citation>
    <scope>NUCLEOTIDE SEQUENCE</scope>
    <source>
        <strain evidence="1">THUN-12</strain>
    </source>
</reference>